<comment type="cofactor">
    <cofactor evidence="13">
        <name>Mg(2+)</name>
        <dbReference type="ChEBI" id="CHEBI:18420"/>
    </cofactor>
    <text evidence="13">Binds 2 Mg(2+) ion per subunit.</text>
</comment>
<dbReference type="GO" id="GO:0005737">
    <property type="term" value="C:cytoplasm"/>
    <property type="evidence" value="ECO:0007669"/>
    <property type="project" value="UniProtKB-SubCell"/>
</dbReference>
<feature type="active site" evidence="13">
    <location>
        <position position="140"/>
    </location>
</feature>
<keyword evidence="11 13" id="KW-0234">DNA repair</keyword>
<evidence type="ECO:0000256" key="8">
    <source>
        <dbReference type="ARBA" id="ARBA00022842"/>
    </source>
</evidence>
<feature type="active site" evidence="13">
    <location>
        <position position="7"/>
    </location>
</feature>
<name>A0AAX4HPN0_9BACT</name>
<reference evidence="15 16" key="1">
    <citation type="submission" date="2023-11" db="EMBL/GenBank/DDBJ databases">
        <title>Peredibacter starrii A3.12.</title>
        <authorList>
            <person name="Mitchell R.J."/>
        </authorList>
    </citation>
    <scope>NUCLEOTIDE SEQUENCE [LARGE SCALE GENOMIC DNA]</scope>
    <source>
        <strain evidence="15 16">A3.12</strain>
    </source>
</reference>
<dbReference type="GO" id="GO:0000287">
    <property type="term" value="F:magnesium ion binding"/>
    <property type="evidence" value="ECO:0007669"/>
    <property type="project" value="UniProtKB-UniRule"/>
</dbReference>
<dbReference type="GO" id="GO:0008821">
    <property type="term" value="F:crossover junction DNA endonuclease activity"/>
    <property type="evidence" value="ECO:0007669"/>
    <property type="project" value="UniProtKB-UniRule"/>
</dbReference>
<comment type="similarity">
    <text evidence="1 13">Belongs to the RuvC family.</text>
</comment>
<dbReference type="RefSeq" id="WP_321395480.1">
    <property type="nucleotide sequence ID" value="NZ_CP139487.1"/>
</dbReference>
<keyword evidence="16" id="KW-1185">Reference proteome</keyword>
<evidence type="ECO:0000256" key="4">
    <source>
        <dbReference type="ARBA" id="ARBA00022723"/>
    </source>
</evidence>
<dbReference type="NCBIfam" id="TIGR00228">
    <property type="entry name" value="ruvC"/>
    <property type="match status" value="1"/>
</dbReference>
<evidence type="ECO:0000256" key="1">
    <source>
        <dbReference type="ARBA" id="ARBA00009518"/>
    </source>
</evidence>
<evidence type="ECO:0000256" key="13">
    <source>
        <dbReference type="HAMAP-Rule" id="MF_00034"/>
    </source>
</evidence>
<proteinExistence type="inferred from homology"/>
<dbReference type="InterPro" id="IPR036397">
    <property type="entry name" value="RNaseH_sf"/>
</dbReference>
<keyword evidence="3 13" id="KW-0540">Nuclease</keyword>
<keyword evidence="6 13" id="KW-0227">DNA damage</keyword>
<dbReference type="SUPFAM" id="SSF53098">
    <property type="entry name" value="Ribonuclease H-like"/>
    <property type="match status" value="1"/>
</dbReference>
<dbReference type="InterPro" id="IPR002176">
    <property type="entry name" value="X-over_junc_endoDNase_RuvC"/>
</dbReference>
<dbReference type="GO" id="GO:0048476">
    <property type="term" value="C:Holliday junction resolvase complex"/>
    <property type="evidence" value="ECO:0007669"/>
    <property type="project" value="UniProtKB-UniRule"/>
</dbReference>
<dbReference type="CDD" id="cd16962">
    <property type="entry name" value="RuvC"/>
    <property type="match status" value="1"/>
</dbReference>
<dbReference type="Pfam" id="PF02075">
    <property type="entry name" value="RuvC"/>
    <property type="match status" value="1"/>
</dbReference>
<feature type="binding site" evidence="13">
    <location>
        <position position="7"/>
    </location>
    <ligand>
        <name>Mg(2+)</name>
        <dbReference type="ChEBI" id="CHEBI:18420"/>
        <label>1</label>
    </ligand>
</feature>
<evidence type="ECO:0000313" key="16">
    <source>
        <dbReference type="Proteomes" id="UP001324634"/>
    </source>
</evidence>
<comment type="function">
    <text evidence="13">The RuvA-RuvB-RuvC complex processes Holliday junction (HJ) DNA during genetic recombination and DNA repair. Endonuclease that resolves HJ intermediates. Cleaves cruciform DNA by making single-stranded nicks across the HJ at symmetrical positions within the homologous arms, yielding a 5'-phosphate and a 3'-hydroxyl group; requires a central core of homology in the junction. The consensus cleavage sequence is 5'-(A/T)TT(C/G)-3'. Cleavage occurs on the 3'-side of the TT dinucleotide at the point of strand exchange. HJ branch migration catalyzed by RuvA-RuvB allows RuvC to scan DNA until it finds its consensus sequence, where it cleaves and resolves the cruciform DNA.</text>
</comment>
<comment type="catalytic activity">
    <reaction evidence="12 13">
        <text>Endonucleolytic cleavage at a junction such as a reciprocal single-stranded crossover between two homologous DNA duplexes (Holliday junction).</text>
        <dbReference type="EC" id="3.1.21.10"/>
    </reaction>
</comment>
<keyword evidence="4 13" id="KW-0479">Metal-binding</keyword>
<evidence type="ECO:0000256" key="5">
    <source>
        <dbReference type="ARBA" id="ARBA00022759"/>
    </source>
</evidence>
<keyword evidence="5 13" id="KW-0255">Endonuclease</keyword>
<feature type="binding site" evidence="13">
    <location>
        <position position="67"/>
    </location>
    <ligand>
        <name>Mg(2+)</name>
        <dbReference type="ChEBI" id="CHEBI:18420"/>
        <label>2</label>
    </ligand>
</feature>
<gene>
    <name evidence="13 15" type="primary">ruvC</name>
    <name evidence="15" type="ORF">SOO65_00790</name>
</gene>
<dbReference type="EC" id="3.1.21.10" evidence="13 14"/>
<dbReference type="PANTHER" id="PTHR30194:SF3">
    <property type="entry name" value="CROSSOVER JUNCTION ENDODEOXYRIBONUCLEASE RUVC"/>
    <property type="match status" value="1"/>
</dbReference>
<dbReference type="KEGG" id="psti:SOO65_00790"/>
<dbReference type="GO" id="GO:0003677">
    <property type="term" value="F:DNA binding"/>
    <property type="evidence" value="ECO:0007669"/>
    <property type="project" value="UniProtKB-KW"/>
</dbReference>
<feature type="binding site" evidence="13">
    <location>
        <position position="140"/>
    </location>
    <ligand>
        <name>Mg(2+)</name>
        <dbReference type="ChEBI" id="CHEBI:18420"/>
        <label>1</label>
    </ligand>
</feature>
<dbReference type="Gene3D" id="3.30.420.10">
    <property type="entry name" value="Ribonuclease H-like superfamily/Ribonuclease H"/>
    <property type="match status" value="1"/>
</dbReference>
<dbReference type="FunFam" id="3.30.420.10:FF:000002">
    <property type="entry name" value="Crossover junction endodeoxyribonuclease RuvC"/>
    <property type="match status" value="1"/>
</dbReference>
<evidence type="ECO:0000256" key="11">
    <source>
        <dbReference type="ARBA" id="ARBA00023204"/>
    </source>
</evidence>
<dbReference type="PANTHER" id="PTHR30194">
    <property type="entry name" value="CROSSOVER JUNCTION ENDODEOXYRIBONUCLEASE RUVC"/>
    <property type="match status" value="1"/>
</dbReference>
<evidence type="ECO:0000256" key="14">
    <source>
        <dbReference type="NCBIfam" id="TIGR00228"/>
    </source>
</evidence>
<protein>
    <recommendedName>
        <fullName evidence="13 14">Crossover junction endodeoxyribonuclease RuvC</fullName>
        <ecNumber evidence="13 14">3.1.21.10</ecNumber>
    </recommendedName>
    <alternativeName>
        <fullName evidence="13">Holliday junction nuclease RuvC</fullName>
    </alternativeName>
    <alternativeName>
        <fullName evidence="13">Holliday junction resolvase RuvC</fullName>
    </alternativeName>
</protein>
<dbReference type="HAMAP" id="MF_00034">
    <property type="entry name" value="RuvC"/>
    <property type="match status" value="1"/>
</dbReference>
<dbReference type="Proteomes" id="UP001324634">
    <property type="component" value="Chromosome"/>
</dbReference>
<sequence>MIVLAIDPGSVTAGYALLQKEGRKINYIASGILKFDKGDEFLHRVKDIYDQTMGLMEKYSPDEIALESLIFVKSPSALIKLAQSRGTMLAALSQTHHQKIYEYSPNLVKSTVAGHGHADKEGIQKVLAQILGITNFKTHDESDAVAIALCHLLNRGTTMVVAPEKPKKTKKMGNGLASALAHKIKEPAV</sequence>
<dbReference type="EMBL" id="CP139487">
    <property type="protein sequence ID" value="WPU65278.1"/>
    <property type="molecule type" value="Genomic_DNA"/>
</dbReference>
<evidence type="ECO:0000256" key="2">
    <source>
        <dbReference type="ARBA" id="ARBA00022490"/>
    </source>
</evidence>
<evidence type="ECO:0000256" key="6">
    <source>
        <dbReference type="ARBA" id="ARBA00022763"/>
    </source>
</evidence>
<evidence type="ECO:0000256" key="9">
    <source>
        <dbReference type="ARBA" id="ARBA00023125"/>
    </source>
</evidence>
<keyword evidence="10 13" id="KW-0233">DNA recombination</keyword>
<keyword evidence="9 13" id="KW-0238">DNA-binding</keyword>
<dbReference type="PRINTS" id="PR00696">
    <property type="entry name" value="RSOLVASERUVC"/>
</dbReference>
<evidence type="ECO:0000256" key="12">
    <source>
        <dbReference type="ARBA" id="ARBA00029354"/>
    </source>
</evidence>
<comment type="subcellular location">
    <subcellularLocation>
        <location evidence="13">Cytoplasm</location>
    </subcellularLocation>
</comment>
<dbReference type="InterPro" id="IPR012337">
    <property type="entry name" value="RNaseH-like_sf"/>
</dbReference>
<organism evidence="15 16">
    <name type="scientific">Peredibacter starrii</name>
    <dbReference type="NCBI Taxonomy" id="28202"/>
    <lineage>
        <taxon>Bacteria</taxon>
        <taxon>Pseudomonadati</taxon>
        <taxon>Bdellovibrionota</taxon>
        <taxon>Bacteriovoracia</taxon>
        <taxon>Bacteriovoracales</taxon>
        <taxon>Bacteriovoracaceae</taxon>
        <taxon>Peredibacter</taxon>
    </lineage>
</organism>
<evidence type="ECO:0000256" key="10">
    <source>
        <dbReference type="ARBA" id="ARBA00023172"/>
    </source>
</evidence>
<keyword evidence="7 13" id="KW-0378">Hydrolase</keyword>
<dbReference type="AlphaFoldDB" id="A0AAX4HPN0"/>
<evidence type="ECO:0000313" key="15">
    <source>
        <dbReference type="EMBL" id="WPU65278.1"/>
    </source>
</evidence>
<accession>A0AAX4HPN0</accession>
<dbReference type="GO" id="GO:0006281">
    <property type="term" value="P:DNA repair"/>
    <property type="evidence" value="ECO:0007669"/>
    <property type="project" value="UniProtKB-UniRule"/>
</dbReference>
<keyword evidence="8 13" id="KW-0460">Magnesium</keyword>
<keyword evidence="2 13" id="KW-0963">Cytoplasm</keyword>
<evidence type="ECO:0000256" key="7">
    <source>
        <dbReference type="ARBA" id="ARBA00022801"/>
    </source>
</evidence>
<dbReference type="GO" id="GO:0006310">
    <property type="term" value="P:DNA recombination"/>
    <property type="evidence" value="ECO:0007669"/>
    <property type="project" value="UniProtKB-UniRule"/>
</dbReference>
<evidence type="ECO:0000256" key="3">
    <source>
        <dbReference type="ARBA" id="ARBA00022722"/>
    </source>
</evidence>
<comment type="subunit">
    <text evidence="13">Homodimer which binds Holliday junction (HJ) DNA. The HJ becomes 2-fold symmetrical on binding to RuvC with unstacked arms; it has a different conformation from HJ DNA in complex with RuvA. In the full resolvosome a probable DNA-RuvA(4)-RuvB(12)-RuvC(2) complex forms which resolves the HJ.</text>
</comment>
<feature type="active site" evidence="13">
    <location>
        <position position="67"/>
    </location>
</feature>